<feature type="domain" description="O-antigen ligase-related" evidence="6">
    <location>
        <begin position="200"/>
        <end position="361"/>
    </location>
</feature>
<dbReference type="InterPro" id="IPR031726">
    <property type="entry name" value="PglL_A"/>
</dbReference>
<dbReference type="GO" id="GO:0016020">
    <property type="term" value="C:membrane"/>
    <property type="evidence" value="ECO:0007669"/>
    <property type="project" value="UniProtKB-SubCell"/>
</dbReference>
<keyword evidence="4 5" id="KW-0472">Membrane</keyword>
<protein>
    <submittedName>
        <fullName evidence="9">O-antigen ligase</fullName>
    </submittedName>
</protein>
<feature type="transmembrane region" description="Helical" evidence="5">
    <location>
        <begin position="349"/>
        <end position="369"/>
    </location>
</feature>
<evidence type="ECO:0000256" key="1">
    <source>
        <dbReference type="ARBA" id="ARBA00004141"/>
    </source>
</evidence>
<feature type="transmembrane region" description="Helical" evidence="5">
    <location>
        <begin position="42"/>
        <end position="61"/>
    </location>
</feature>
<dbReference type="GO" id="GO:0016874">
    <property type="term" value="F:ligase activity"/>
    <property type="evidence" value="ECO:0007669"/>
    <property type="project" value="UniProtKB-KW"/>
</dbReference>
<feature type="transmembrane region" description="Helical" evidence="5">
    <location>
        <begin position="122"/>
        <end position="143"/>
    </location>
</feature>
<evidence type="ECO:0000256" key="4">
    <source>
        <dbReference type="ARBA" id="ARBA00023136"/>
    </source>
</evidence>
<dbReference type="Pfam" id="PF11846">
    <property type="entry name" value="Wzy_C_2"/>
    <property type="match status" value="1"/>
</dbReference>
<feature type="transmembrane region" description="Helical" evidence="5">
    <location>
        <begin position="199"/>
        <end position="232"/>
    </location>
</feature>
<dbReference type="PANTHER" id="PTHR37422">
    <property type="entry name" value="TEICHURONIC ACID BIOSYNTHESIS PROTEIN TUAE"/>
    <property type="match status" value="1"/>
</dbReference>
<feature type="transmembrane region" description="Helical" evidence="5">
    <location>
        <begin position="256"/>
        <end position="278"/>
    </location>
</feature>
<feature type="transmembrane region" description="Helical" evidence="5">
    <location>
        <begin position="441"/>
        <end position="463"/>
    </location>
</feature>
<dbReference type="InterPro" id="IPR007016">
    <property type="entry name" value="O-antigen_ligase-rel_domated"/>
</dbReference>
<feature type="domain" description="Virulence factor membrane-bound polymerase C-terminal" evidence="7">
    <location>
        <begin position="384"/>
        <end position="569"/>
    </location>
</feature>
<evidence type="ECO:0000256" key="2">
    <source>
        <dbReference type="ARBA" id="ARBA00022692"/>
    </source>
</evidence>
<evidence type="ECO:0000313" key="9">
    <source>
        <dbReference type="EMBL" id="MDP9970616.1"/>
    </source>
</evidence>
<keyword evidence="9" id="KW-0436">Ligase</keyword>
<evidence type="ECO:0000256" key="5">
    <source>
        <dbReference type="SAM" id="Phobius"/>
    </source>
</evidence>
<feature type="transmembrane region" description="Helical" evidence="5">
    <location>
        <begin position="170"/>
        <end position="187"/>
    </location>
</feature>
<dbReference type="Pfam" id="PF15864">
    <property type="entry name" value="PglL_A"/>
    <property type="match status" value="1"/>
</dbReference>
<feature type="transmembrane region" description="Helical" evidence="5">
    <location>
        <begin position="299"/>
        <end position="319"/>
    </location>
</feature>
<feature type="domain" description="Protein glycosylation ligase" evidence="8">
    <location>
        <begin position="161"/>
        <end position="184"/>
    </location>
</feature>
<organism evidence="9 10">
    <name type="scientific">Variovorax paradoxus</name>
    <dbReference type="NCBI Taxonomy" id="34073"/>
    <lineage>
        <taxon>Bacteria</taxon>
        <taxon>Pseudomonadati</taxon>
        <taxon>Pseudomonadota</taxon>
        <taxon>Betaproteobacteria</taxon>
        <taxon>Burkholderiales</taxon>
        <taxon>Comamonadaceae</taxon>
        <taxon>Variovorax</taxon>
    </lineage>
</organism>
<evidence type="ECO:0000256" key="3">
    <source>
        <dbReference type="ARBA" id="ARBA00022989"/>
    </source>
</evidence>
<accession>A0AAW8ECW6</accession>
<name>A0AAW8ECW6_VARPD</name>
<evidence type="ECO:0000259" key="8">
    <source>
        <dbReference type="Pfam" id="PF15864"/>
    </source>
</evidence>
<evidence type="ECO:0000259" key="6">
    <source>
        <dbReference type="Pfam" id="PF04932"/>
    </source>
</evidence>
<keyword evidence="2 5" id="KW-0812">Transmembrane</keyword>
<evidence type="ECO:0000313" key="10">
    <source>
        <dbReference type="Proteomes" id="UP001224845"/>
    </source>
</evidence>
<feature type="transmembrane region" description="Helical" evidence="5">
    <location>
        <begin position="381"/>
        <end position="398"/>
    </location>
</feature>
<evidence type="ECO:0000259" key="7">
    <source>
        <dbReference type="Pfam" id="PF11846"/>
    </source>
</evidence>
<gene>
    <name evidence="9" type="ORF">J2W39_001849</name>
</gene>
<feature type="transmembrane region" description="Helical" evidence="5">
    <location>
        <begin position="91"/>
        <end position="110"/>
    </location>
</feature>
<comment type="caution">
    <text evidence="9">The sequence shown here is derived from an EMBL/GenBank/DDBJ whole genome shotgun (WGS) entry which is preliminary data.</text>
</comment>
<keyword evidence="3 5" id="KW-1133">Transmembrane helix</keyword>
<feature type="transmembrane region" description="Helical" evidence="5">
    <location>
        <begin position="68"/>
        <end position="85"/>
    </location>
</feature>
<sequence>MTSRAAPAEAAALPSKAVGAVRAGLVAFPFLCPLVAGPSVQAWQLLATWVCLAAMLLVIPAATPSRGIWAWLGVGAAAVVLFSSPHAGAAAWLPAVVVLAAMAAAACVGTGMVRGGPATSGALAMGVLVAGLVSAVLGLLQYYGLAEPLVPWTTTPALGQAYGNLRQRNQFATLISMALVAALWIYAAQPSARIRRWLVAAALLLLVAAAASTSRTGLLQLLSIVGVAAFIARRERRGVAPDGAAGAPPFSLPPPLVLLAMIPVYFAIAWLLPQLAAGEVEGMMQRLQEGAPGDHTRMILWRNVLSLIAAHPLAGWGWGELAFAHYSTLYDGPRFPEILDNAHNLPLHLAVEMGIPVSVLICGGFLWMVMAARLWRERDPVRLMAWGMLGAIALHSLLEYPLWYGPFQLVFGLCLGMLWPARGDAGPAWMRERLKKKARWFEPPVLSCVAAAVLMAVVGYATWDYIRISQIYLARDERLPAYEDGTLAKARKSWLFARQVDFAELTLTAITQDNAAAMHSLAERTLHFSPEPRVIVKLIESAELMGRGEEARAQAERFRIAFPSEYERWLKGLPVDGQAP</sequence>
<dbReference type="RefSeq" id="WP_307593311.1">
    <property type="nucleotide sequence ID" value="NZ_CAXUQE020000001.1"/>
</dbReference>
<dbReference type="InterPro" id="IPR021797">
    <property type="entry name" value="Wzy_C_2"/>
</dbReference>
<reference evidence="9" key="1">
    <citation type="submission" date="2023-07" db="EMBL/GenBank/DDBJ databases">
        <title>Sorghum-associated microbial communities from plants grown in Nebraska, USA.</title>
        <authorList>
            <person name="Schachtman D."/>
        </authorList>
    </citation>
    <scope>NUCLEOTIDE SEQUENCE</scope>
    <source>
        <strain evidence="9">DS3315</strain>
    </source>
</reference>
<dbReference type="Proteomes" id="UP001224845">
    <property type="component" value="Unassembled WGS sequence"/>
</dbReference>
<dbReference type="AlphaFoldDB" id="A0AAW8ECW6"/>
<dbReference type="PANTHER" id="PTHR37422:SF13">
    <property type="entry name" value="LIPOPOLYSACCHARIDE BIOSYNTHESIS PROTEIN PA4999-RELATED"/>
    <property type="match status" value="1"/>
</dbReference>
<dbReference type="EMBL" id="JAUSRV010000004">
    <property type="protein sequence ID" value="MDP9970616.1"/>
    <property type="molecule type" value="Genomic_DNA"/>
</dbReference>
<dbReference type="InterPro" id="IPR051533">
    <property type="entry name" value="WaaL-like"/>
</dbReference>
<comment type="subcellular location">
    <subcellularLocation>
        <location evidence="1">Membrane</location>
        <topology evidence="1">Multi-pass membrane protein</topology>
    </subcellularLocation>
</comment>
<feature type="transmembrane region" description="Helical" evidence="5">
    <location>
        <begin position="404"/>
        <end position="421"/>
    </location>
</feature>
<proteinExistence type="predicted"/>
<dbReference type="Pfam" id="PF04932">
    <property type="entry name" value="Wzy_C"/>
    <property type="match status" value="1"/>
</dbReference>